<dbReference type="SUPFAM" id="SSF55874">
    <property type="entry name" value="ATPase domain of HSP90 chaperone/DNA topoisomerase II/histidine kinase"/>
    <property type="match status" value="1"/>
</dbReference>
<dbReference type="SMART" id="SM00388">
    <property type="entry name" value="HisKA"/>
    <property type="match status" value="1"/>
</dbReference>
<dbReference type="STRING" id="226505.SAMN05444394_0172"/>
<evidence type="ECO:0000256" key="3">
    <source>
        <dbReference type="ARBA" id="ARBA00022553"/>
    </source>
</evidence>
<dbReference type="PANTHER" id="PTHR43547">
    <property type="entry name" value="TWO-COMPONENT HISTIDINE KINASE"/>
    <property type="match status" value="1"/>
</dbReference>
<dbReference type="Gene3D" id="2.60.40.10">
    <property type="entry name" value="Immunoglobulins"/>
    <property type="match status" value="1"/>
</dbReference>
<keyword evidence="7" id="KW-1185">Reference proteome</keyword>
<evidence type="ECO:0000259" key="5">
    <source>
        <dbReference type="PROSITE" id="PS50109"/>
    </source>
</evidence>
<dbReference type="InterPro" id="IPR004358">
    <property type="entry name" value="Sig_transdc_His_kin-like_C"/>
</dbReference>
<feature type="transmembrane region" description="Helical" evidence="4">
    <location>
        <begin position="740"/>
        <end position="760"/>
    </location>
</feature>
<evidence type="ECO:0000313" key="7">
    <source>
        <dbReference type="Proteomes" id="UP000185221"/>
    </source>
</evidence>
<dbReference type="OrthoDB" id="9806995at2"/>
<dbReference type="InterPro" id="IPR003661">
    <property type="entry name" value="HisK_dim/P_dom"/>
</dbReference>
<keyword evidence="3" id="KW-0597">Phosphoprotein</keyword>
<gene>
    <name evidence="6" type="ORF">SAMN05444394_0172</name>
</gene>
<evidence type="ECO:0000256" key="1">
    <source>
        <dbReference type="ARBA" id="ARBA00000085"/>
    </source>
</evidence>
<organism evidence="6 7">
    <name type="scientific">Algoriphagus halophilus</name>
    <dbReference type="NCBI Taxonomy" id="226505"/>
    <lineage>
        <taxon>Bacteria</taxon>
        <taxon>Pseudomonadati</taxon>
        <taxon>Bacteroidota</taxon>
        <taxon>Cytophagia</taxon>
        <taxon>Cytophagales</taxon>
        <taxon>Cyclobacteriaceae</taxon>
        <taxon>Algoriphagus</taxon>
    </lineage>
</organism>
<sequence>MRLFLTLLICFGLTVLGRAQNFKYNSQPKGVELPVQNVLQMEQDTLGRMWFSTPMGIYYSDGIETFPLPDSILKEFNYRISIHKDENGIIWLYNSNGLPKLVKGGYGSWEFVDLPVKFNEKFSSGISLFSMGKGHETQYFLDTKYQLIAWDSSNKVIFELDRNFEKEGQLGSILIFRGEILLFFEKGVFALSGDELISKELEGISLPSSPFLVKWNEAQKMYYFLGREYLAEGKNPLIPEKILDKNFSEQEYSSLDFYDLFFDQDAIFYHFNSQLFKFSEKYKYPLMIDLRGELRVYAIHKGMIDREGILWVGTSRGLVNFHSLVFQNYGIGQGDLLAEEVTAIGNLGNGEYLYGFNNGIQKYSRLAVETIYRDPFPDGNPTQRIVNFNNDGQGTVWFSSNWGGVGKYNIQSGKINLIQPPPGVNISFVKVEGDSLIITGPGNIYISSIHSPSSKIYDHDIREEVSALLNNRIFYMRKAGKLSDGRIVVMKASQTSNEKSFHENDRMLVSDGYDFLELEPNRILFATESGLKILEDGEMKPFRIDGQSISRPVYALLKDSYERLWAGTDDGVFLIENNTLNHFNEKNGLIGNEINRGALLEASQGRIMIGTLKGISLFFSGENYNSNGSPSVIYHSIVLDGERLNPDEELEFPYEKNSFEVDYSAIGFNQTKDLWVYYRLNPENDWSIIKDPKSTALYFTNLPYGNYQLELKASYEGENFSKTVTSAPFSIQKPIYLQTWFILLWVLFLIALGILISTFFRQFQRVGVLKSAFDQKSKEKQIAEVQFKNVWTSSKDGLMLTIDGRKIVTVNPSFAQIVKMEVSELENTQVIDLFSYPEYFTKYISSFLKRVLKRKYEGFTYESTVPWKSGDLEMEVFSILIQENFEGKNLILSVFRDVSSKKAIEQKLRDAKDKAEQANRYKTSMLSNISHEIRTPLNGILGGTEHIMMMRKDDAELISQLDIILQSGERLLNTITSLLDIAKIEANKMNVMYTQVDINSYLATIVTPLKNLALRKGLVLKTSFLKSPFIGKIDKRFIEMILNNLISNAIKYTDQGEIKLTVDKRKNNMILSIEDSGVGMSEEFLRKAFQPFEQESTGNQRLYEGTGLGLNITKNLVTLLNGEISIQSSKDTGTTVTLEIPLPD</sequence>
<dbReference type="InterPro" id="IPR015943">
    <property type="entry name" value="WD40/YVTN_repeat-like_dom_sf"/>
</dbReference>
<dbReference type="PRINTS" id="PR00344">
    <property type="entry name" value="BCTRLSENSOR"/>
</dbReference>
<dbReference type="EC" id="2.7.13.3" evidence="2"/>
<accession>A0A1N6D480</accession>
<name>A0A1N6D480_9BACT</name>
<dbReference type="InterPro" id="IPR003594">
    <property type="entry name" value="HATPase_dom"/>
</dbReference>
<dbReference type="Gene3D" id="3.30.565.10">
    <property type="entry name" value="Histidine kinase-like ATPase, C-terminal domain"/>
    <property type="match status" value="1"/>
</dbReference>
<dbReference type="GO" id="GO:0000155">
    <property type="term" value="F:phosphorelay sensor kinase activity"/>
    <property type="evidence" value="ECO:0007669"/>
    <property type="project" value="InterPro"/>
</dbReference>
<evidence type="ECO:0000256" key="4">
    <source>
        <dbReference type="SAM" id="Phobius"/>
    </source>
</evidence>
<evidence type="ECO:0000313" key="6">
    <source>
        <dbReference type="EMBL" id="SIN65591.1"/>
    </source>
</evidence>
<dbReference type="Pfam" id="PF00512">
    <property type="entry name" value="HisKA"/>
    <property type="match status" value="1"/>
</dbReference>
<dbReference type="InterPro" id="IPR011047">
    <property type="entry name" value="Quinoprotein_ADH-like_sf"/>
</dbReference>
<dbReference type="InterPro" id="IPR000014">
    <property type="entry name" value="PAS"/>
</dbReference>
<dbReference type="SUPFAM" id="SSF47384">
    <property type="entry name" value="Homodimeric domain of signal transducing histidine kinase"/>
    <property type="match status" value="1"/>
</dbReference>
<reference evidence="7" key="1">
    <citation type="submission" date="2016-11" db="EMBL/GenBank/DDBJ databases">
        <authorList>
            <person name="Varghese N."/>
            <person name="Submissions S."/>
        </authorList>
    </citation>
    <scope>NUCLEOTIDE SEQUENCE [LARGE SCALE GENOMIC DNA]</scope>
    <source>
        <strain evidence="7">DSM 15292</strain>
    </source>
</reference>
<dbReference type="Gene3D" id="1.10.287.130">
    <property type="match status" value="1"/>
</dbReference>
<dbReference type="EMBL" id="FSRC01000001">
    <property type="protein sequence ID" value="SIN65591.1"/>
    <property type="molecule type" value="Genomic_DNA"/>
</dbReference>
<dbReference type="InterPro" id="IPR013783">
    <property type="entry name" value="Ig-like_fold"/>
</dbReference>
<evidence type="ECO:0000256" key="2">
    <source>
        <dbReference type="ARBA" id="ARBA00012438"/>
    </source>
</evidence>
<dbReference type="SUPFAM" id="SSF55785">
    <property type="entry name" value="PYP-like sensor domain (PAS domain)"/>
    <property type="match status" value="1"/>
</dbReference>
<dbReference type="NCBIfam" id="TIGR00229">
    <property type="entry name" value="sensory_box"/>
    <property type="match status" value="1"/>
</dbReference>
<dbReference type="Gene3D" id="2.130.10.10">
    <property type="entry name" value="YVTN repeat-like/Quinoprotein amine dehydrogenase"/>
    <property type="match status" value="3"/>
</dbReference>
<dbReference type="InterPro" id="IPR036890">
    <property type="entry name" value="HATPase_C_sf"/>
</dbReference>
<dbReference type="Proteomes" id="UP000185221">
    <property type="component" value="Unassembled WGS sequence"/>
</dbReference>
<dbReference type="InterPro" id="IPR005467">
    <property type="entry name" value="His_kinase_dom"/>
</dbReference>
<dbReference type="InterPro" id="IPR036097">
    <property type="entry name" value="HisK_dim/P_sf"/>
</dbReference>
<keyword evidence="4" id="KW-0472">Membrane</keyword>
<comment type="catalytic activity">
    <reaction evidence="1">
        <text>ATP + protein L-histidine = ADP + protein N-phospho-L-histidine.</text>
        <dbReference type="EC" id="2.7.13.3"/>
    </reaction>
</comment>
<dbReference type="SUPFAM" id="SSF50998">
    <property type="entry name" value="Quinoprotein alcohol dehydrogenase-like"/>
    <property type="match status" value="1"/>
</dbReference>
<feature type="domain" description="Histidine kinase" evidence="5">
    <location>
        <begin position="928"/>
        <end position="1144"/>
    </location>
</feature>
<dbReference type="SMART" id="SM00387">
    <property type="entry name" value="HATPase_c"/>
    <property type="match status" value="1"/>
</dbReference>
<keyword evidence="4" id="KW-0812">Transmembrane</keyword>
<dbReference type="RefSeq" id="WP_074222961.1">
    <property type="nucleotide sequence ID" value="NZ_FSRC01000001.1"/>
</dbReference>
<protein>
    <recommendedName>
        <fullName evidence="2">histidine kinase</fullName>
        <ecNumber evidence="2">2.7.13.3</ecNumber>
    </recommendedName>
</protein>
<dbReference type="Gene3D" id="3.30.450.20">
    <property type="entry name" value="PAS domain"/>
    <property type="match status" value="1"/>
</dbReference>
<dbReference type="PROSITE" id="PS50109">
    <property type="entry name" value="HIS_KIN"/>
    <property type="match status" value="1"/>
</dbReference>
<dbReference type="Pfam" id="PF02518">
    <property type="entry name" value="HATPase_c"/>
    <property type="match status" value="1"/>
</dbReference>
<dbReference type="InterPro" id="IPR035965">
    <property type="entry name" value="PAS-like_dom_sf"/>
</dbReference>
<proteinExistence type="predicted"/>
<dbReference type="PANTHER" id="PTHR43547:SF2">
    <property type="entry name" value="HYBRID SIGNAL TRANSDUCTION HISTIDINE KINASE C"/>
    <property type="match status" value="1"/>
</dbReference>
<dbReference type="CDD" id="cd00082">
    <property type="entry name" value="HisKA"/>
    <property type="match status" value="1"/>
</dbReference>
<dbReference type="AlphaFoldDB" id="A0A1N6D480"/>
<keyword evidence="4" id="KW-1133">Transmembrane helix</keyword>